<dbReference type="InterPro" id="IPR002018">
    <property type="entry name" value="CarbesteraseB"/>
</dbReference>
<evidence type="ECO:0000313" key="3">
    <source>
        <dbReference type="EnsemblMetazoa" id="AATE013534-PA.1"/>
    </source>
</evidence>
<protein>
    <recommendedName>
        <fullName evidence="2">Carboxylesterase type B domain-containing protein</fullName>
    </recommendedName>
</protein>
<dbReference type="AlphaFoldDB" id="A0A182J8S4"/>
<dbReference type="Gene3D" id="3.40.50.1820">
    <property type="entry name" value="alpha/beta hydrolase"/>
    <property type="match status" value="1"/>
</dbReference>
<dbReference type="VEuPathDB" id="VectorBase:AATE013534"/>
<accession>A0A182J8S4</accession>
<dbReference type="PANTHER" id="PTHR11559">
    <property type="entry name" value="CARBOXYLESTERASE"/>
    <property type="match status" value="1"/>
</dbReference>
<dbReference type="InterPro" id="IPR029058">
    <property type="entry name" value="AB_hydrolase_fold"/>
</dbReference>
<sequence length="558" mass="63903">MRFLLVIFATLLGAAQIASGRTSCEVHFEQTTSWKGVLKQTFDNSSYCAFLGVRYAEPPLGNLRFRHSVLMKPKGHQNLTTRGSKCPQLHLKLDGDEDCLFMNIYTPMVEESTREDRPPYPVLVFVHGGSYVLGHDERDIDGVDLLMDNEILVVTFNYRLYTLGFLKSDENNIAGNFGLKDQTILLRWVQQYIRYFGGDPNQVTFAGQSAGAGSVTLHLYIEQSRNLFHRMIALSGSMLAPWSFLYGGRQCIQNYLRDLPPNTLEQLRSTDFRGFLRGESWVKHTIFFGSMVVSCFIPSAEEEHQDNFTLRSPHESILQTPINPVPMLISDTALEFEGLRGESDKFDLEENCPNILNDTVRSLINSTMYNFASKIVAEGEADSLAEVFQTLSNTIDLHYPTLRLVKDLSKTLDPSIPVYFQRFEFDGKFGKSRNVYYPQYLQYIIYGAMHGDDLGYIFSPYNLEEALERPQDYEKEWEVHRGTVELIANFIKYGNPTPTPSKLSNITWPPVNGKKTPNMLLNIDESFEVRPITEDIYSQQWEKVYDCLYYERCDGIEV</sequence>
<keyword evidence="1" id="KW-0325">Glycoprotein</keyword>
<name>A0A182J8S4_ANOAO</name>
<dbReference type="EnsemblMetazoa" id="AATE013534-RA">
    <property type="protein sequence ID" value="AATE013534-PA.1"/>
    <property type="gene ID" value="AATE013534"/>
</dbReference>
<evidence type="ECO:0000259" key="2">
    <source>
        <dbReference type="Pfam" id="PF00135"/>
    </source>
</evidence>
<dbReference type="InterPro" id="IPR050309">
    <property type="entry name" value="Type-B_Carboxylest/Lipase"/>
</dbReference>
<dbReference type="Pfam" id="PF00135">
    <property type="entry name" value="COesterase"/>
    <property type="match status" value="1"/>
</dbReference>
<dbReference type="SUPFAM" id="SSF53474">
    <property type="entry name" value="alpha/beta-Hydrolases"/>
    <property type="match status" value="1"/>
</dbReference>
<reference evidence="3" key="1">
    <citation type="submission" date="2022-08" db="UniProtKB">
        <authorList>
            <consortium name="EnsemblMetazoa"/>
        </authorList>
    </citation>
    <scope>IDENTIFICATION</scope>
    <source>
        <strain evidence="3">EBRO</strain>
    </source>
</reference>
<organism evidence="3">
    <name type="scientific">Anopheles atroparvus</name>
    <name type="common">European mosquito</name>
    <dbReference type="NCBI Taxonomy" id="41427"/>
    <lineage>
        <taxon>Eukaryota</taxon>
        <taxon>Metazoa</taxon>
        <taxon>Ecdysozoa</taxon>
        <taxon>Arthropoda</taxon>
        <taxon>Hexapoda</taxon>
        <taxon>Insecta</taxon>
        <taxon>Pterygota</taxon>
        <taxon>Neoptera</taxon>
        <taxon>Endopterygota</taxon>
        <taxon>Diptera</taxon>
        <taxon>Nematocera</taxon>
        <taxon>Culicoidea</taxon>
        <taxon>Culicidae</taxon>
        <taxon>Anophelinae</taxon>
        <taxon>Anopheles</taxon>
    </lineage>
</organism>
<proteinExistence type="predicted"/>
<dbReference type="STRING" id="41427.A0A182J8S4"/>
<feature type="domain" description="Carboxylesterase type B" evidence="2">
    <location>
        <begin position="35"/>
        <end position="526"/>
    </location>
</feature>
<evidence type="ECO:0000256" key="1">
    <source>
        <dbReference type="ARBA" id="ARBA00023180"/>
    </source>
</evidence>